<evidence type="ECO:0000256" key="4">
    <source>
        <dbReference type="ARBA" id="ARBA00022692"/>
    </source>
</evidence>
<dbReference type="PANTHER" id="PTHR13247">
    <property type="entry name" value="TETRATRICOPEPTIDE REPEAT PROTEIN 11 TPR REPEAT PROTEIN 11"/>
    <property type="match status" value="1"/>
</dbReference>
<protein>
    <recommendedName>
        <fullName evidence="3 9">Mitochondrial fission 1 protein</fullName>
    </recommendedName>
</protein>
<dbReference type="Pfam" id="PF14853">
    <property type="entry name" value="Fis1_TPR_C"/>
    <property type="match status" value="1"/>
</dbReference>
<keyword evidence="7 9" id="KW-0496">Mitochondrion</keyword>
<dbReference type="PANTHER" id="PTHR13247:SF0">
    <property type="entry name" value="MITOCHONDRIAL FISSION 1 PROTEIN"/>
    <property type="match status" value="1"/>
</dbReference>
<keyword evidence="6 10" id="KW-1133">Transmembrane helix</keyword>
<dbReference type="SUPFAM" id="SSF48452">
    <property type="entry name" value="TPR-like"/>
    <property type="match status" value="1"/>
</dbReference>
<comment type="subcellular location">
    <subcellularLocation>
        <location evidence="1">Mitochondrion outer membrane</location>
        <topology evidence="1">Single-pass membrane protein</topology>
    </subcellularLocation>
</comment>
<dbReference type="InterPro" id="IPR028061">
    <property type="entry name" value="Fis1_TPR_C"/>
</dbReference>
<evidence type="ECO:0000256" key="3">
    <source>
        <dbReference type="ARBA" id="ARBA00014314"/>
    </source>
</evidence>
<evidence type="ECO:0000313" key="12">
    <source>
        <dbReference type="Proteomes" id="UP001527925"/>
    </source>
</evidence>
<comment type="domain">
    <text evidence="9">The C-terminus is required for mitochondrial localization, while the N-terminus is necessary for mitochondrial fission.</text>
</comment>
<dbReference type="CDD" id="cd12212">
    <property type="entry name" value="Fis1"/>
    <property type="match status" value="1"/>
</dbReference>
<evidence type="ECO:0000256" key="10">
    <source>
        <dbReference type="SAM" id="Phobius"/>
    </source>
</evidence>
<evidence type="ECO:0000256" key="6">
    <source>
        <dbReference type="ARBA" id="ARBA00022989"/>
    </source>
</evidence>
<keyword evidence="12" id="KW-1185">Reference proteome</keyword>
<sequence>MGDYLPHAYEAELSLAPEELQTLRDLYKKEGASVTPQTKFNYAWALVRSANKQDQQLGVDLLHAIYRENPGRRRECLYYLALGEYKLGNYQKARRYNDTLVNMEPTNQQALALRALIADRVQQEGLIGMAIVGGVVAVAGVVGAMFLRRSKD</sequence>
<dbReference type="InterPro" id="IPR016543">
    <property type="entry name" value="Fis1"/>
</dbReference>
<evidence type="ECO:0000256" key="2">
    <source>
        <dbReference type="ARBA" id="ARBA00008937"/>
    </source>
</evidence>
<evidence type="ECO:0000256" key="1">
    <source>
        <dbReference type="ARBA" id="ARBA00004572"/>
    </source>
</evidence>
<dbReference type="EMBL" id="JADGIZ020000027">
    <property type="protein sequence ID" value="KAL2915023.1"/>
    <property type="molecule type" value="Genomic_DNA"/>
</dbReference>
<comment type="similarity">
    <text evidence="2 9">Belongs to the FIS1 family.</text>
</comment>
<keyword evidence="5 9" id="KW-1000">Mitochondrion outer membrane</keyword>
<dbReference type="InterPro" id="IPR028058">
    <property type="entry name" value="Fis1_TPR_N"/>
</dbReference>
<evidence type="ECO:0000256" key="7">
    <source>
        <dbReference type="ARBA" id="ARBA00023128"/>
    </source>
</evidence>
<reference evidence="11 12" key="1">
    <citation type="submission" date="2023-09" db="EMBL/GenBank/DDBJ databases">
        <title>Pangenome analysis of Batrachochytrium dendrobatidis and related Chytrids.</title>
        <authorList>
            <person name="Yacoub M.N."/>
            <person name="Stajich J.E."/>
            <person name="James T.Y."/>
        </authorList>
    </citation>
    <scope>NUCLEOTIDE SEQUENCE [LARGE SCALE GENOMIC DNA]</scope>
    <source>
        <strain evidence="11 12">JEL0888</strain>
    </source>
</reference>
<evidence type="ECO:0000256" key="9">
    <source>
        <dbReference type="PIRNR" id="PIRNR008835"/>
    </source>
</evidence>
<name>A0ABR4N660_9FUNG</name>
<feature type="transmembrane region" description="Helical" evidence="10">
    <location>
        <begin position="126"/>
        <end position="147"/>
    </location>
</feature>
<proteinExistence type="inferred from homology"/>
<keyword evidence="8 9" id="KW-0472">Membrane</keyword>
<gene>
    <name evidence="11" type="primary">FIS1</name>
    <name evidence="11" type="ORF">HK105_205345</name>
</gene>
<dbReference type="Gene3D" id="1.25.40.10">
    <property type="entry name" value="Tetratricopeptide repeat domain"/>
    <property type="match status" value="1"/>
</dbReference>
<comment type="caution">
    <text evidence="11">The sequence shown here is derived from an EMBL/GenBank/DDBJ whole genome shotgun (WGS) entry which is preliminary data.</text>
</comment>
<dbReference type="PIRSF" id="PIRSF008835">
    <property type="entry name" value="TPR_repeat_11_Fis1"/>
    <property type="match status" value="1"/>
</dbReference>
<dbReference type="Pfam" id="PF14852">
    <property type="entry name" value="Fis1_TPR_N"/>
    <property type="match status" value="1"/>
</dbReference>
<organism evidence="11 12">
    <name type="scientific">Polyrhizophydium stewartii</name>
    <dbReference type="NCBI Taxonomy" id="2732419"/>
    <lineage>
        <taxon>Eukaryota</taxon>
        <taxon>Fungi</taxon>
        <taxon>Fungi incertae sedis</taxon>
        <taxon>Chytridiomycota</taxon>
        <taxon>Chytridiomycota incertae sedis</taxon>
        <taxon>Chytridiomycetes</taxon>
        <taxon>Rhizophydiales</taxon>
        <taxon>Rhizophydiales incertae sedis</taxon>
        <taxon>Polyrhizophydium</taxon>
    </lineage>
</organism>
<comment type="function">
    <text evidence="9">Has a role in mitochondrial fission.</text>
</comment>
<evidence type="ECO:0000313" key="11">
    <source>
        <dbReference type="EMBL" id="KAL2915023.1"/>
    </source>
</evidence>
<dbReference type="InterPro" id="IPR011990">
    <property type="entry name" value="TPR-like_helical_dom_sf"/>
</dbReference>
<dbReference type="InterPro" id="IPR033745">
    <property type="entry name" value="Fis1_cytosol"/>
</dbReference>
<evidence type="ECO:0000256" key="5">
    <source>
        <dbReference type="ARBA" id="ARBA00022787"/>
    </source>
</evidence>
<evidence type="ECO:0000256" key="8">
    <source>
        <dbReference type="ARBA" id="ARBA00023136"/>
    </source>
</evidence>
<dbReference type="Proteomes" id="UP001527925">
    <property type="component" value="Unassembled WGS sequence"/>
</dbReference>
<keyword evidence="4 10" id="KW-0812">Transmembrane</keyword>
<accession>A0ABR4N660</accession>